<proteinExistence type="predicted"/>
<keyword evidence="2" id="KW-1185">Reference proteome</keyword>
<name>X6LI88_RETFI</name>
<accession>X6LI88</accession>
<reference evidence="1 2" key="1">
    <citation type="journal article" date="2013" name="Curr. Biol.">
        <title>The Genome of the Foraminiferan Reticulomyxa filosa.</title>
        <authorList>
            <person name="Glockner G."/>
            <person name="Hulsmann N."/>
            <person name="Schleicher M."/>
            <person name="Noegel A.A."/>
            <person name="Eichinger L."/>
            <person name="Gallinger C."/>
            <person name="Pawlowski J."/>
            <person name="Sierra R."/>
            <person name="Euteneuer U."/>
            <person name="Pillet L."/>
            <person name="Moustafa A."/>
            <person name="Platzer M."/>
            <person name="Groth M."/>
            <person name="Szafranski K."/>
            <person name="Schliwa M."/>
        </authorList>
    </citation>
    <scope>NUCLEOTIDE SEQUENCE [LARGE SCALE GENOMIC DNA]</scope>
</reference>
<evidence type="ECO:0000313" key="1">
    <source>
        <dbReference type="EMBL" id="ETO00852.1"/>
    </source>
</evidence>
<dbReference type="Proteomes" id="UP000023152">
    <property type="component" value="Unassembled WGS sequence"/>
</dbReference>
<gene>
    <name evidence="1" type="ORF">RFI_36588</name>
</gene>
<sequence>MILFHKSTVVKIKYYEDNNKILYRKLNVCDDIAHFCSYAYVCVNSLILNIHIIGGNNGKKVVAKHITATINQWSIEDEMKVKKIMKLNLNNCCYDKHKENNNFFIC</sequence>
<organism evidence="1 2">
    <name type="scientific">Reticulomyxa filosa</name>
    <dbReference type="NCBI Taxonomy" id="46433"/>
    <lineage>
        <taxon>Eukaryota</taxon>
        <taxon>Sar</taxon>
        <taxon>Rhizaria</taxon>
        <taxon>Retaria</taxon>
        <taxon>Foraminifera</taxon>
        <taxon>Monothalamids</taxon>
        <taxon>Reticulomyxidae</taxon>
        <taxon>Reticulomyxa</taxon>
    </lineage>
</organism>
<dbReference type="EMBL" id="ASPP01039867">
    <property type="protein sequence ID" value="ETO00852.1"/>
    <property type="molecule type" value="Genomic_DNA"/>
</dbReference>
<evidence type="ECO:0000313" key="2">
    <source>
        <dbReference type="Proteomes" id="UP000023152"/>
    </source>
</evidence>
<comment type="caution">
    <text evidence="1">The sequence shown here is derived from an EMBL/GenBank/DDBJ whole genome shotgun (WGS) entry which is preliminary data.</text>
</comment>
<protein>
    <submittedName>
        <fullName evidence="1">Uncharacterized protein</fullName>
    </submittedName>
</protein>
<dbReference type="AlphaFoldDB" id="X6LI88"/>
<dbReference type="OrthoDB" id="45365at2759"/>